<keyword evidence="2" id="KW-0645">Protease</keyword>
<dbReference type="EMBL" id="MVIM01000002">
    <property type="protein sequence ID" value="ORB67850.1"/>
    <property type="molecule type" value="Genomic_DNA"/>
</dbReference>
<accession>A0A1X0JYP9</accession>
<dbReference type="InterPro" id="IPR015947">
    <property type="entry name" value="PUA-like_sf"/>
</dbReference>
<organism evidence="2 3">
    <name type="scientific">Mycolicibacterium tusciae</name>
    <dbReference type="NCBI Taxonomy" id="75922"/>
    <lineage>
        <taxon>Bacteria</taxon>
        <taxon>Bacillati</taxon>
        <taxon>Actinomycetota</taxon>
        <taxon>Actinomycetes</taxon>
        <taxon>Mycobacteriales</taxon>
        <taxon>Mycobacteriaceae</taxon>
        <taxon>Mycolicibacterium</taxon>
    </lineage>
</organism>
<comment type="caution">
    <text evidence="2">The sequence shown here is derived from an EMBL/GenBank/DDBJ whole genome shotgun (WGS) entry which is preliminary data.</text>
</comment>
<dbReference type="PROSITE" id="PS51787">
    <property type="entry name" value="LON_N"/>
    <property type="match status" value="1"/>
</dbReference>
<dbReference type="InterPro" id="IPR046336">
    <property type="entry name" value="Lon_prtase_N_sf"/>
</dbReference>
<evidence type="ECO:0000313" key="2">
    <source>
        <dbReference type="EMBL" id="ORB67850.1"/>
    </source>
</evidence>
<dbReference type="PANTHER" id="PTHR46732:SF8">
    <property type="entry name" value="ATP-DEPENDENT PROTEASE LA (LON) DOMAIN PROTEIN"/>
    <property type="match status" value="1"/>
</dbReference>
<dbReference type="Proteomes" id="UP000192411">
    <property type="component" value="Unassembled WGS sequence"/>
</dbReference>
<keyword evidence="2" id="KW-0378">Hydrolase</keyword>
<sequence>MLVTPMFPLQVAMLPGEELPLRIFEPRYAAMVSDCLAQAEALRASGSSDAAPAFGVVLISAGREVGGGDMRSDVGAMARITEAADLGDGRYRLRCVMAERIRVVEWQPDNPYPRAAVEEWPDEPGEAVDVDAIRDIEDRMVALFERIAQARGAQVVARDIVAGADASGDAAMWMYALASRLPMGQADRYAVLAAPTAAARVAALSEAVDTVTAMVEFQLSE</sequence>
<dbReference type="Gene3D" id="2.30.130.40">
    <property type="entry name" value="LON domain-like"/>
    <property type="match status" value="1"/>
</dbReference>
<proteinExistence type="predicted"/>
<dbReference type="SUPFAM" id="SSF88697">
    <property type="entry name" value="PUA domain-like"/>
    <property type="match status" value="1"/>
</dbReference>
<keyword evidence="3" id="KW-1185">Reference proteome</keyword>
<dbReference type="GO" id="GO:0006508">
    <property type="term" value="P:proteolysis"/>
    <property type="evidence" value="ECO:0007669"/>
    <property type="project" value="UniProtKB-KW"/>
</dbReference>
<reference evidence="2 3" key="1">
    <citation type="submission" date="2017-02" db="EMBL/GenBank/DDBJ databases">
        <title>The new phylogeny of genus Mycobacterium.</title>
        <authorList>
            <person name="Tortoli E."/>
            <person name="Trovato A."/>
            <person name="Cirillo D.M."/>
        </authorList>
    </citation>
    <scope>NUCLEOTIDE SEQUENCE [LARGE SCALE GENOMIC DNA]</scope>
    <source>
        <strain evidence="2 3">DSM 44338</strain>
    </source>
</reference>
<dbReference type="GO" id="GO:0008233">
    <property type="term" value="F:peptidase activity"/>
    <property type="evidence" value="ECO:0007669"/>
    <property type="project" value="UniProtKB-KW"/>
</dbReference>
<dbReference type="InterPro" id="IPR003111">
    <property type="entry name" value="Lon_prtase_N"/>
</dbReference>
<evidence type="ECO:0000259" key="1">
    <source>
        <dbReference type="PROSITE" id="PS51787"/>
    </source>
</evidence>
<dbReference type="SMART" id="SM00464">
    <property type="entry name" value="LON"/>
    <property type="match status" value="1"/>
</dbReference>
<dbReference type="Pfam" id="PF02190">
    <property type="entry name" value="LON_substr_bdg"/>
    <property type="match status" value="1"/>
</dbReference>
<dbReference type="OrthoDB" id="25394at2"/>
<dbReference type="STRING" id="75922.BST47_05155"/>
<dbReference type="RefSeq" id="WP_083124123.1">
    <property type="nucleotide sequence ID" value="NZ_MVIM01000002.1"/>
</dbReference>
<gene>
    <name evidence="2" type="ORF">BST47_05155</name>
</gene>
<dbReference type="AlphaFoldDB" id="A0A1X0JYP9"/>
<feature type="domain" description="Lon N-terminal" evidence="1">
    <location>
        <begin position="1"/>
        <end position="212"/>
    </location>
</feature>
<name>A0A1X0JYP9_9MYCO</name>
<evidence type="ECO:0000313" key="3">
    <source>
        <dbReference type="Proteomes" id="UP000192411"/>
    </source>
</evidence>
<protein>
    <submittedName>
        <fullName evidence="2">ATP-dependent protease</fullName>
    </submittedName>
</protein>
<dbReference type="PANTHER" id="PTHR46732">
    <property type="entry name" value="ATP-DEPENDENT PROTEASE LA (LON) DOMAIN PROTEIN"/>
    <property type="match status" value="1"/>
</dbReference>